<accession>C9DHD8</accession>
<evidence type="ECO:0000256" key="12">
    <source>
        <dbReference type="RuleBase" id="RU003661"/>
    </source>
</evidence>
<keyword evidence="4 12" id="KW-0138">CF(0)</keyword>
<keyword evidence="8 12" id="KW-0406">Ion transport</keyword>
<keyword evidence="10 13" id="KW-0472">Membrane</keyword>
<dbReference type="InterPro" id="IPR050635">
    <property type="entry name" value="ATPase_protein_8"/>
</dbReference>
<evidence type="ECO:0000313" key="14">
    <source>
        <dbReference type="EMBL" id="ACU00343.1"/>
    </source>
</evidence>
<protein>
    <recommendedName>
        <fullName evidence="12">ATP synthase complex subunit 8</fullName>
    </recommendedName>
</protein>
<evidence type="ECO:0000256" key="3">
    <source>
        <dbReference type="ARBA" id="ARBA00022448"/>
    </source>
</evidence>
<comment type="similarity">
    <text evidence="2 12">Belongs to the ATPase protein 8 family.</text>
</comment>
<proteinExistence type="inferred from homology"/>
<evidence type="ECO:0000256" key="4">
    <source>
        <dbReference type="ARBA" id="ARBA00022547"/>
    </source>
</evidence>
<dbReference type="InterPro" id="IPR001421">
    <property type="entry name" value="ATP8_metazoa"/>
</dbReference>
<gene>
    <name evidence="14" type="primary">ATP8</name>
</gene>
<organism evidence="14">
    <name type="scientific">Dicamptodon aterrimus</name>
    <name type="common">Idaho giant salamander</name>
    <dbReference type="NCBI Taxonomy" id="294758"/>
    <lineage>
        <taxon>Eukaryota</taxon>
        <taxon>Metazoa</taxon>
        <taxon>Chordata</taxon>
        <taxon>Craniata</taxon>
        <taxon>Vertebrata</taxon>
        <taxon>Euteleostomi</taxon>
        <taxon>Amphibia</taxon>
        <taxon>Batrachia</taxon>
        <taxon>Caudata</taxon>
        <taxon>Salamandroidea</taxon>
        <taxon>Dicamptodontidae</taxon>
        <taxon>Dicamptodon</taxon>
    </lineage>
</organism>
<keyword evidence="3 12" id="KW-0813">Transport</keyword>
<keyword evidence="6 12" id="KW-0375">Hydrogen ion transport</keyword>
<reference evidence="14" key="1">
    <citation type="journal article" date="2009" name="Mol. Phylogenet. Evol.">
        <title>Higher-level salamander relationships and divergence dates inferred from complete mitochondrial genomes.</title>
        <authorList>
            <person name="Zhang P."/>
            <person name="Wake D.B."/>
        </authorList>
    </citation>
    <scope>NUCLEOTIDE SEQUENCE</scope>
</reference>
<dbReference type="GO" id="GO:0015078">
    <property type="term" value="F:proton transmembrane transporter activity"/>
    <property type="evidence" value="ECO:0007669"/>
    <property type="project" value="InterPro"/>
</dbReference>
<dbReference type="GO" id="GO:0045259">
    <property type="term" value="C:proton-transporting ATP synthase complex"/>
    <property type="evidence" value="ECO:0007669"/>
    <property type="project" value="UniProtKB-KW"/>
</dbReference>
<evidence type="ECO:0000256" key="5">
    <source>
        <dbReference type="ARBA" id="ARBA00022692"/>
    </source>
</evidence>
<evidence type="ECO:0000256" key="2">
    <source>
        <dbReference type="ARBA" id="ARBA00008892"/>
    </source>
</evidence>
<dbReference type="EMBL" id="GQ368657">
    <property type="protein sequence ID" value="ACU00343.1"/>
    <property type="molecule type" value="Genomic_DNA"/>
</dbReference>
<evidence type="ECO:0000256" key="6">
    <source>
        <dbReference type="ARBA" id="ARBA00022781"/>
    </source>
</evidence>
<dbReference type="Pfam" id="PF00895">
    <property type="entry name" value="ATP-synt_8"/>
    <property type="match status" value="1"/>
</dbReference>
<geneLocation type="mitochondrion" evidence="14"/>
<dbReference type="GO" id="GO:0031966">
    <property type="term" value="C:mitochondrial membrane"/>
    <property type="evidence" value="ECO:0007669"/>
    <property type="project" value="UniProtKB-SubCell"/>
</dbReference>
<dbReference type="PANTHER" id="PTHR39937">
    <property type="entry name" value="ATP SYNTHASE PROTEIN 8"/>
    <property type="match status" value="1"/>
</dbReference>
<feature type="transmembrane region" description="Helical" evidence="13">
    <location>
        <begin position="6"/>
        <end position="26"/>
    </location>
</feature>
<comment type="subcellular location">
    <subcellularLocation>
        <location evidence="1 12">Mitochondrion membrane</location>
        <topology evidence="1 12">Single-pass membrane protein</topology>
    </subcellularLocation>
</comment>
<evidence type="ECO:0000256" key="1">
    <source>
        <dbReference type="ARBA" id="ARBA00004304"/>
    </source>
</evidence>
<evidence type="ECO:0000256" key="10">
    <source>
        <dbReference type="ARBA" id="ARBA00023136"/>
    </source>
</evidence>
<name>C9DHD8_DICAT</name>
<dbReference type="AlphaFoldDB" id="C9DHD8"/>
<keyword evidence="9 12" id="KW-0496">Mitochondrion</keyword>
<evidence type="ECO:0000256" key="11">
    <source>
        <dbReference type="ARBA" id="ARBA00023310"/>
    </source>
</evidence>
<dbReference type="PANTHER" id="PTHR39937:SF1">
    <property type="entry name" value="ATP SYNTHASE PROTEIN 8"/>
    <property type="match status" value="1"/>
</dbReference>
<keyword evidence="7 13" id="KW-1133">Transmembrane helix</keyword>
<sequence>MPQLNPAPWLIIFLMTWSIYLLILMFKSNNFKFHNEPIMQNTEKGKPESWNWPWT</sequence>
<evidence type="ECO:0000256" key="13">
    <source>
        <dbReference type="SAM" id="Phobius"/>
    </source>
</evidence>
<evidence type="ECO:0000256" key="8">
    <source>
        <dbReference type="ARBA" id="ARBA00023065"/>
    </source>
</evidence>
<evidence type="ECO:0000256" key="7">
    <source>
        <dbReference type="ARBA" id="ARBA00022989"/>
    </source>
</evidence>
<keyword evidence="5 12" id="KW-0812">Transmembrane</keyword>
<keyword evidence="11" id="KW-0066">ATP synthesis</keyword>
<dbReference type="GO" id="GO:0015986">
    <property type="term" value="P:proton motive force-driven ATP synthesis"/>
    <property type="evidence" value="ECO:0007669"/>
    <property type="project" value="InterPro"/>
</dbReference>
<evidence type="ECO:0000256" key="9">
    <source>
        <dbReference type="ARBA" id="ARBA00023128"/>
    </source>
</evidence>